<organism evidence="2 3">
    <name type="scientific">Abyssicoccus albus</name>
    <dbReference type="NCBI Taxonomy" id="1817405"/>
    <lineage>
        <taxon>Bacteria</taxon>
        <taxon>Bacillati</taxon>
        <taxon>Bacillota</taxon>
        <taxon>Bacilli</taxon>
        <taxon>Bacillales</taxon>
        <taxon>Abyssicoccaceae</taxon>
    </lineage>
</organism>
<dbReference type="Pfam" id="PF02589">
    <property type="entry name" value="LUD_dom"/>
    <property type="match status" value="1"/>
</dbReference>
<sequence length="228" mass="25631">MSKIYNKDSFLEELSSNLGRPMPTNVDKPTYEHRPQDELYSELSQDDLVEKLKLQCENIHTTYYETTKAELPTALKDAIEEYGGGSILVSKDDRFEDNNLNGVLDDYDTFVWDYMNAEESHNRAIDANIGINFSEYTLAESGTVVLFNDQHKGRSVSLLPRTYIAIVPKSTIVPRFTQAAREIRKQGMDISSCVNLITGPSNSADIEMKLIVGVHGPIKASYIVVNDI</sequence>
<dbReference type="Proteomes" id="UP000277108">
    <property type="component" value="Unassembled WGS sequence"/>
</dbReference>
<evidence type="ECO:0000259" key="1">
    <source>
        <dbReference type="Pfam" id="PF02589"/>
    </source>
</evidence>
<dbReference type="InterPro" id="IPR037171">
    <property type="entry name" value="NagB/RpiA_transferase-like"/>
</dbReference>
<comment type="caution">
    <text evidence="2">The sequence shown here is derived from an EMBL/GenBank/DDBJ whole genome shotgun (WGS) entry which is preliminary data.</text>
</comment>
<dbReference type="AlphaFoldDB" id="A0A3N5C307"/>
<gene>
    <name evidence="2" type="ORF">EDD62_1156</name>
</gene>
<dbReference type="OrthoDB" id="9794157at2"/>
<keyword evidence="3" id="KW-1185">Reference proteome</keyword>
<reference evidence="2 3" key="1">
    <citation type="submission" date="2018-11" db="EMBL/GenBank/DDBJ databases">
        <title>Genomic Encyclopedia of Type Strains, Phase IV (KMG-IV): sequencing the most valuable type-strain genomes for metagenomic binning, comparative biology and taxonomic classification.</title>
        <authorList>
            <person name="Goeker M."/>
        </authorList>
    </citation>
    <scope>NUCLEOTIDE SEQUENCE [LARGE SCALE GENOMIC DNA]</scope>
    <source>
        <strain evidence="2 3">DSM 29158</strain>
    </source>
</reference>
<dbReference type="PANTHER" id="PTHR43682">
    <property type="entry name" value="LACTATE UTILIZATION PROTEIN C"/>
    <property type="match status" value="1"/>
</dbReference>
<dbReference type="InterPro" id="IPR003741">
    <property type="entry name" value="LUD_dom"/>
</dbReference>
<dbReference type="EMBL" id="RKRK01000003">
    <property type="protein sequence ID" value="RPF56518.1"/>
    <property type="molecule type" value="Genomic_DNA"/>
</dbReference>
<name>A0A3N5C307_9BACL</name>
<accession>A0A3N5C307</accession>
<evidence type="ECO:0000313" key="3">
    <source>
        <dbReference type="Proteomes" id="UP000277108"/>
    </source>
</evidence>
<dbReference type="Gene3D" id="3.40.50.10420">
    <property type="entry name" value="NagB/RpiA/CoA transferase-like"/>
    <property type="match status" value="1"/>
</dbReference>
<dbReference type="SUPFAM" id="SSF100950">
    <property type="entry name" value="NagB/RpiA/CoA transferase-like"/>
    <property type="match status" value="1"/>
</dbReference>
<dbReference type="PANTHER" id="PTHR43682:SF1">
    <property type="entry name" value="LACTATE UTILIZATION PROTEIN C"/>
    <property type="match status" value="1"/>
</dbReference>
<dbReference type="RefSeq" id="WP_123807885.1">
    <property type="nucleotide sequence ID" value="NZ_RKRK01000003.1"/>
</dbReference>
<dbReference type="InterPro" id="IPR024185">
    <property type="entry name" value="FTHF_cligase-like_sf"/>
</dbReference>
<evidence type="ECO:0000313" key="2">
    <source>
        <dbReference type="EMBL" id="RPF56518.1"/>
    </source>
</evidence>
<feature type="domain" description="LUD" evidence="1">
    <location>
        <begin position="49"/>
        <end position="225"/>
    </location>
</feature>
<protein>
    <submittedName>
        <fullName evidence="2">L-lactate dehydrogenase complex protein LldG</fullName>
    </submittedName>
</protein>
<proteinExistence type="predicted"/>